<gene>
    <name evidence="6" type="ORF">OVA965_LOCUS12598</name>
    <name evidence="7" type="ORF">TMI583_LOCUS12602</name>
</gene>
<keyword evidence="3 4" id="KW-0663">Pyridoxal phosphate</keyword>
<comment type="caution">
    <text evidence="7">The sequence shown here is derived from an EMBL/GenBank/DDBJ whole genome shotgun (WGS) entry which is preliminary data.</text>
</comment>
<organism evidence="7 8">
    <name type="scientific">Didymodactylos carnosus</name>
    <dbReference type="NCBI Taxonomy" id="1234261"/>
    <lineage>
        <taxon>Eukaryota</taxon>
        <taxon>Metazoa</taxon>
        <taxon>Spiralia</taxon>
        <taxon>Gnathifera</taxon>
        <taxon>Rotifera</taxon>
        <taxon>Eurotatoria</taxon>
        <taxon>Bdelloidea</taxon>
        <taxon>Philodinida</taxon>
        <taxon>Philodinidae</taxon>
        <taxon>Didymodactylos</taxon>
    </lineage>
</organism>
<dbReference type="HAMAP" id="MF_00109">
    <property type="entry name" value="Shikimate_kinase"/>
    <property type="match status" value="1"/>
</dbReference>
<dbReference type="NCBIfam" id="TIGR00260">
    <property type="entry name" value="thrC"/>
    <property type="match status" value="1"/>
</dbReference>
<protein>
    <recommendedName>
        <fullName evidence="5">Threonine synthase N-terminal domain-containing protein</fullName>
    </recommendedName>
</protein>
<dbReference type="InterPro" id="IPR000623">
    <property type="entry name" value="Shikimate_kinase/TSH1"/>
</dbReference>
<dbReference type="InterPro" id="IPR036052">
    <property type="entry name" value="TrpB-like_PALP_sf"/>
</dbReference>
<comment type="similarity">
    <text evidence="2">Belongs to the threonine synthase family.</text>
</comment>
<dbReference type="Proteomes" id="UP000682733">
    <property type="component" value="Unassembled WGS sequence"/>
</dbReference>
<dbReference type="Proteomes" id="UP000677228">
    <property type="component" value="Unassembled WGS sequence"/>
</dbReference>
<dbReference type="AlphaFoldDB" id="A0A8S2IAP7"/>
<proteinExistence type="inferred from homology"/>
<name>A0A8S2IAP7_9BILA</name>
<dbReference type="PRINTS" id="PR01100">
    <property type="entry name" value="SHIKIMTKNASE"/>
</dbReference>
<dbReference type="GO" id="GO:0005737">
    <property type="term" value="C:cytoplasm"/>
    <property type="evidence" value="ECO:0007669"/>
    <property type="project" value="TreeGrafter"/>
</dbReference>
<dbReference type="InterPro" id="IPR027417">
    <property type="entry name" value="P-loop_NTPase"/>
</dbReference>
<dbReference type="Gene3D" id="3.40.50.1100">
    <property type="match status" value="2"/>
</dbReference>
<feature type="modified residue" description="N6-(pyridoxal phosphate)lysine" evidence="4">
    <location>
        <position position="317"/>
    </location>
</feature>
<evidence type="ECO:0000259" key="5">
    <source>
        <dbReference type="Pfam" id="PF14821"/>
    </source>
</evidence>
<accession>A0A8S2IAP7</accession>
<dbReference type="InterPro" id="IPR037158">
    <property type="entry name" value="Thr_synth_N_sf"/>
</dbReference>
<feature type="domain" description="Threonine synthase N-terminal" evidence="5">
    <location>
        <begin position="205"/>
        <end position="285"/>
    </location>
</feature>
<dbReference type="EMBL" id="CAJNOK010005099">
    <property type="protein sequence ID" value="CAF0960254.1"/>
    <property type="molecule type" value="Genomic_DNA"/>
</dbReference>
<dbReference type="PANTHER" id="PTHR43515:SF1">
    <property type="entry name" value="THREONINE SYNTHASE-LIKE 1"/>
    <property type="match status" value="1"/>
</dbReference>
<reference evidence="7" key="1">
    <citation type="submission" date="2021-02" db="EMBL/GenBank/DDBJ databases">
        <authorList>
            <person name="Nowell W R."/>
        </authorList>
    </citation>
    <scope>NUCLEOTIDE SEQUENCE</scope>
</reference>
<dbReference type="Gene3D" id="3.90.1380.10">
    <property type="entry name" value="Threonine synthase, N-terminal domain"/>
    <property type="match status" value="1"/>
</dbReference>
<dbReference type="Gene3D" id="3.40.50.300">
    <property type="entry name" value="P-loop containing nucleotide triphosphate hydrolases"/>
    <property type="match status" value="1"/>
</dbReference>
<evidence type="ECO:0000256" key="1">
    <source>
        <dbReference type="ARBA" id="ARBA00001933"/>
    </source>
</evidence>
<evidence type="ECO:0000313" key="6">
    <source>
        <dbReference type="EMBL" id="CAF0960254.1"/>
    </source>
</evidence>
<dbReference type="Pfam" id="PF14821">
    <property type="entry name" value="Thr_synth_N"/>
    <property type="match status" value="1"/>
</dbReference>
<dbReference type="PANTHER" id="PTHR43515">
    <property type="entry name" value="THREONINE SYNTHASE-LIKE 1"/>
    <property type="match status" value="1"/>
</dbReference>
<evidence type="ECO:0000256" key="4">
    <source>
        <dbReference type="PIRSR" id="PIRSR604450-51"/>
    </source>
</evidence>
<dbReference type="SUPFAM" id="SSF53686">
    <property type="entry name" value="Tryptophan synthase beta subunit-like PLP-dependent enzymes"/>
    <property type="match status" value="1"/>
</dbReference>
<evidence type="ECO:0000313" key="7">
    <source>
        <dbReference type="EMBL" id="CAF3733131.1"/>
    </source>
</evidence>
<dbReference type="Pfam" id="PF24857">
    <property type="entry name" value="THR4_C"/>
    <property type="match status" value="1"/>
</dbReference>
<dbReference type="Pfam" id="PF01202">
    <property type="entry name" value="SKI"/>
    <property type="match status" value="1"/>
</dbReference>
<evidence type="ECO:0000313" key="8">
    <source>
        <dbReference type="Proteomes" id="UP000682733"/>
    </source>
</evidence>
<dbReference type="InterPro" id="IPR004450">
    <property type="entry name" value="Thr_synthase-like"/>
</dbReference>
<comment type="cofactor">
    <cofactor evidence="1 4">
        <name>pyridoxal 5'-phosphate</name>
        <dbReference type="ChEBI" id="CHEBI:597326"/>
    </cofactor>
</comment>
<dbReference type="InterPro" id="IPR031322">
    <property type="entry name" value="Shikimate/glucono_kinase"/>
</dbReference>
<evidence type="ECO:0000256" key="3">
    <source>
        <dbReference type="ARBA" id="ARBA00022898"/>
    </source>
</evidence>
<dbReference type="SUPFAM" id="SSF52540">
    <property type="entry name" value="P-loop containing nucleoside triphosphate hydrolases"/>
    <property type="match status" value="1"/>
</dbReference>
<evidence type="ECO:0000256" key="2">
    <source>
        <dbReference type="ARBA" id="ARBA00005517"/>
    </source>
</evidence>
<dbReference type="InterPro" id="IPR029144">
    <property type="entry name" value="Thr_synth_N"/>
</dbReference>
<dbReference type="EMBL" id="CAJOBA010005104">
    <property type="protein sequence ID" value="CAF3733131.1"/>
    <property type="molecule type" value="Genomic_DNA"/>
</dbReference>
<sequence length="716" mass="80415">MPEMDHLKSKNQYWLPNLRSWATDGTKRPLLSDSKERNIFLMGPPGAGKTTVAKVLGKLLEKHVMDIDDDWLEIHWKTSVADKLAELGDEGFLEAEGEEMLKFQKKNYVVSLTGSNALHSRSMEHLSKSGIFIYLDVPTSLILSRCKLMKIDRIVGQSTKSLADILAYRQSIYENSYDIRIIVNDGQTQIDIAHVICRELNKLQKYVSTRGFQNENSLEFIDVVKRGLSPDRGLFVSISFSPLSLAELERLSGLSYQEKALRVIERFPLGTLHPSQLRSIIYSAYGTFLHDDVLPVTHLRKNQYLIETYFGPTASFKDLSLQLLPRLLNVVTENDGVRHGLLVATSGDTGTAVLDGFSRLPNSPIVVLYPKDGVSIVQKAQMQTATGPVCVLGVDGDFDFCQTMVKDIFNDSTLNEEFAKIVPYLHFSSANSINWARFLPQVVFTVSSYLKLVEQNIIKLGEPIDVCIPTGNFGNILGAVYARHLGLPLRRLIAASNVNNVIADFVKTGVYDLRTRQFMHTITPSIDILISSNLERFIYLITDSDYTIVKQLFEDLERNHFFKVGPELHSKIQSEISAGWTSEAECLKTIASVYKETGKFIDPHTAVAVHVASSYDDSENVPMLISSTAHYAKFPTAMLTALQEQPTQTTDMNVMFDTLRSLPHHPSSNIHPELEKLSLKTRVHTKNVAANKEAIVKEIKQFLNQFSTQIVDKQQL</sequence>